<evidence type="ECO:0000313" key="1">
    <source>
        <dbReference type="EMBL" id="WGL17230.1"/>
    </source>
</evidence>
<proteinExistence type="predicted"/>
<sequence length="256" mass="29871">MKPQFSEFTYGYTLVEELSRDYGFSAVPVFPSLLEEGRTGGGYDAKLGIKGLPFFLQFKRSDFLGRSNSKYHAAFGGPYYRFHLHARRHSVQHDLLLQLESYGNPVFYVAPKFHKNSELHDSYFGSSISKNSIWVAPTEIGKLPDDNEHSVCFDRLASKTYFCSEPRPIEIRMNFEKGNVEEYVSWFRQRDGFIRFHKESWQDLYSKMEYVFRTRDRVGFAKLSRYLDEEESIVIKAGRLSRLAFGADMVNNWVTH</sequence>
<reference evidence="1 2" key="1">
    <citation type="submission" date="2023-02" db="EMBL/GenBank/DDBJ databases">
        <title>Description and genomic characterization of Microbulbifer bruguierae sp. nov., isolated from the sediment of mangrove plant Bruguiera sexangula.</title>
        <authorList>
            <person name="Long M."/>
        </authorList>
    </citation>
    <scope>NUCLEOTIDE SEQUENCE [LARGE SCALE GENOMIC DNA]</scope>
    <source>
        <strain evidence="1 2">H12</strain>
    </source>
</reference>
<dbReference type="EMBL" id="CP118605">
    <property type="protein sequence ID" value="WGL17230.1"/>
    <property type="molecule type" value="Genomic_DNA"/>
</dbReference>
<evidence type="ECO:0008006" key="3">
    <source>
        <dbReference type="Google" id="ProtNLM"/>
    </source>
</evidence>
<keyword evidence="2" id="KW-1185">Reference proteome</keyword>
<protein>
    <recommendedName>
        <fullName evidence="3">DUF4365 domain-containing protein</fullName>
    </recommendedName>
</protein>
<dbReference type="RefSeq" id="WP_280321069.1">
    <property type="nucleotide sequence ID" value="NZ_CP118605.1"/>
</dbReference>
<gene>
    <name evidence="1" type="ORF">PVT68_02765</name>
</gene>
<dbReference type="Proteomes" id="UP001236500">
    <property type="component" value="Chromosome"/>
</dbReference>
<organism evidence="1 2">
    <name type="scientific">Microbulbifer bruguierae</name>
    <dbReference type="NCBI Taxonomy" id="3029061"/>
    <lineage>
        <taxon>Bacteria</taxon>
        <taxon>Pseudomonadati</taxon>
        <taxon>Pseudomonadota</taxon>
        <taxon>Gammaproteobacteria</taxon>
        <taxon>Cellvibrionales</taxon>
        <taxon>Microbulbiferaceae</taxon>
        <taxon>Microbulbifer</taxon>
    </lineage>
</organism>
<accession>A0ABY8NEW7</accession>
<evidence type="ECO:0000313" key="2">
    <source>
        <dbReference type="Proteomes" id="UP001236500"/>
    </source>
</evidence>
<name>A0ABY8NEW7_9GAMM</name>